<dbReference type="InterPro" id="IPR013762">
    <property type="entry name" value="Integrase-like_cat_sf"/>
</dbReference>
<protein>
    <submittedName>
        <fullName evidence="3">Phage integrase family protein</fullName>
    </submittedName>
</protein>
<accession>A0A562IK59</accession>
<dbReference type="PROSITE" id="PS51898">
    <property type="entry name" value="TYR_RECOMBINASE"/>
    <property type="match status" value="1"/>
</dbReference>
<dbReference type="AlphaFoldDB" id="A0A562IK59"/>
<dbReference type="PANTHER" id="PTHR30349:SF64">
    <property type="entry name" value="PROPHAGE INTEGRASE INTD-RELATED"/>
    <property type="match status" value="1"/>
</dbReference>
<dbReference type="PANTHER" id="PTHR30349">
    <property type="entry name" value="PHAGE INTEGRASE-RELATED"/>
    <property type="match status" value="1"/>
</dbReference>
<dbReference type="EMBL" id="VLKE01000001">
    <property type="protein sequence ID" value="TWH71073.1"/>
    <property type="molecule type" value="Genomic_DNA"/>
</dbReference>
<dbReference type="GO" id="GO:0003677">
    <property type="term" value="F:DNA binding"/>
    <property type="evidence" value="ECO:0007669"/>
    <property type="project" value="InterPro"/>
</dbReference>
<dbReference type="Gene3D" id="1.10.443.10">
    <property type="entry name" value="Intergrase catalytic core"/>
    <property type="match status" value="1"/>
</dbReference>
<comment type="caution">
    <text evidence="3">The sequence shown here is derived from an EMBL/GenBank/DDBJ whole genome shotgun (WGS) entry which is preliminary data.</text>
</comment>
<sequence>MNAYVLPAGVLPRPARYIPHIFTDTELAALFTQTDRCHYSSQVPLRHLAMPVLFRTIYACGLRASEARLLRVDDVDLDSGVLRIRNAKGGKDRQVPVSAPLHARLVGYHAHVTARSGGDWFFPGTAGNPLTLGNIDKNFRRFLWQARISHGGRGHGPRVHDLRHTFVVNNLRSWFAHGHDVNALLPVLQTYLGHSSLADTAYYLRLTAESYPHITARIQHALGDVVPPAAAGPGHGH</sequence>
<keyword evidence="1" id="KW-0233">DNA recombination</keyword>
<evidence type="ECO:0000313" key="4">
    <source>
        <dbReference type="Proteomes" id="UP000319825"/>
    </source>
</evidence>
<reference evidence="3 4" key="1">
    <citation type="submission" date="2019-07" db="EMBL/GenBank/DDBJ databases">
        <title>R&amp;d 2014.</title>
        <authorList>
            <person name="Klenk H.-P."/>
        </authorList>
    </citation>
    <scope>NUCLEOTIDE SEQUENCE [LARGE SCALE GENOMIC DNA]</scope>
    <source>
        <strain evidence="3 4">DSM 43868</strain>
    </source>
</reference>
<proteinExistence type="predicted"/>
<evidence type="ECO:0000313" key="3">
    <source>
        <dbReference type="EMBL" id="TWH71073.1"/>
    </source>
</evidence>
<dbReference type="Proteomes" id="UP000319825">
    <property type="component" value="Unassembled WGS sequence"/>
</dbReference>
<keyword evidence="4" id="KW-1185">Reference proteome</keyword>
<evidence type="ECO:0000259" key="2">
    <source>
        <dbReference type="PROSITE" id="PS51898"/>
    </source>
</evidence>
<organism evidence="3 4">
    <name type="scientific">Micromonospora olivasterospora</name>
    <dbReference type="NCBI Taxonomy" id="1880"/>
    <lineage>
        <taxon>Bacteria</taxon>
        <taxon>Bacillati</taxon>
        <taxon>Actinomycetota</taxon>
        <taxon>Actinomycetes</taxon>
        <taxon>Micromonosporales</taxon>
        <taxon>Micromonosporaceae</taxon>
        <taxon>Micromonospora</taxon>
    </lineage>
</organism>
<dbReference type="GO" id="GO:0015074">
    <property type="term" value="P:DNA integration"/>
    <property type="evidence" value="ECO:0007669"/>
    <property type="project" value="InterPro"/>
</dbReference>
<dbReference type="RefSeq" id="WP_211372748.1">
    <property type="nucleotide sequence ID" value="NZ_JBIAZH010000078.1"/>
</dbReference>
<name>A0A562IK59_MICOL</name>
<feature type="domain" description="Tyr recombinase" evidence="2">
    <location>
        <begin position="17"/>
        <end position="224"/>
    </location>
</feature>
<dbReference type="InterPro" id="IPR002104">
    <property type="entry name" value="Integrase_catalytic"/>
</dbReference>
<gene>
    <name evidence="3" type="ORF">JD77_06098</name>
</gene>
<dbReference type="GO" id="GO:0006310">
    <property type="term" value="P:DNA recombination"/>
    <property type="evidence" value="ECO:0007669"/>
    <property type="project" value="UniProtKB-KW"/>
</dbReference>
<evidence type="ECO:0000256" key="1">
    <source>
        <dbReference type="ARBA" id="ARBA00023172"/>
    </source>
</evidence>
<dbReference type="InterPro" id="IPR011010">
    <property type="entry name" value="DNA_brk_join_enz"/>
</dbReference>
<dbReference type="Pfam" id="PF00589">
    <property type="entry name" value="Phage_integrase"/>
    <property type="match status" value="1"/>
</dbReference>
<dbReference type="InterPro" id="IPR050090">
    <property type="entry name" value="Tyrosine_recombinase_XerCD"/>
</dbReference>
<dbReference type="SUPFAM" id="SSF56349">
    <property type="entry name" value="DNA breaking-rejoining enzymes"/>
    <property type="match status" value="1"/>
</dbReference>